<dbReference type="GO" id="GO:0003952">
    <property type="term" value="F:NAD+ synthase (glutamine-hydrolyzing) activity"/>
    <property type="evidence" value="ECO:0007669"/>
    <property type="project" value="UniProtKB-UniRule"/>
</dbReference>
<feature type="active site" description="Proton acceptor; for glutaminase activity" evidence="7">
    <location>
        <position position="41"/>
    </location>
</feature>
<evidence type="ECO:0000313" key="12">
    <source>
        <dbReference type="Proteomes" id="UP000031518"/>
    </source>
</evidence>
<dbReference type="AlphaFoldDB" id="A0A0B6WZ45"/>
<comment type="pathway">
    <text evidence="1 7 8">Cofactor biosynthesis; NAD(+) biosynthesis; NAD(+) from deamido-NAD(+) (L-Gln route): step 1/1.</text>
</comment>
<evidence type="ECO:0000256" key="8">
    <source>
        <dbReference type="PIRNR" id="PIRNR006630"/>
    </source>
</evidence>
<evidence type="ECO:0000256" key="2">
    <source>
        <dbReference type="ARBA" id="ARBA00007145"/>
    </source>
</evidence>
<keyword evidence="4 7" id="KW-0547">Nucleotide-binding</keyword>
<feature type="active site" description="Nucleophile; for glutaminase activity" evidence="7">
    <location>
        <position position="148"/>
    </location>
</feature>
<dbReference type="InterPro" id="IPR014729">
    <property type="entry name" value="Rossmann-like_a/b/a_fold"/>
</dbReference>
<feature type="binding site" evidence="7">
    <location>
        <position position="118"/>
    </location>
    <ligand>
        <name>L-glutamine</name>
        <dbReference type="ChEBI" id="CHEBI:58359"/>
    </ligand>
</feature>
<dbReference type="InterPro" id="IPR014445">
    <property type="entry name" value="Gln-dep_NAD_synthase"/>
</dbReference>
<dbReference type="UniPathway" id="UPA00253">
    <property type="reaction ID" value="UER00334"/>
</dbReference>
<reference evidence="11 12" key="2">
    <citation type="submission" date="2015-01" db="EMBL/GenBank/DDBJ databases">
        <title>Complete genome sequence of Pyrinomonas methylaliphatogenes type strain K22T.</title>
        <authorList>
            <person name="Lee K.C.Y."/>
            <person name="Power J.F."/>
            <person name="Dunfield P.F."/>
            <person name="Morgan X.C."/>
            <person name="Huttenhower C."/>
            <person name="Stott M.B."/>
        </authorList>
    </citation>
    <scope>NUCLEOTIDE SEQUENCE [LARGE SCALE GENOMIC DNA]</scope>
    <source>
        <strain evidence="11 12">K22</strain>
    </source>
</reference>
<dbReference type="InterPro" id="IPR036526">
    <property type="entry name" value="C-N_Hydrolase_sf"/>
</dbReference>
<feature type="binding site" evidence="7">
    <location>
        <position position="191"/>
    </location>
    <ligand>
        <name>L-glutamine</name>
        <dbReference type="ChEBI" id="CHEBI:58359"/>
    </ligand>
</feature>
<accession>A0A0B6WZ45</accession>
<sequence>MRVTIAQINTTNGDYEGNTERIIRAIEQAKREKSDLVVFPEVCVQGYTSLDWFLDPDIARSALRPLERIIPVTEGITAIVGTVRPTGESNGRKLFNSAAVIRNRELLGFADKTLLPEYDVFDDPRYFEPARERRLFEIDGTPVGIAICEDFWNDKTFWRERLYDEDPTDELIRMGARLLVAINASPFNKGKMGIRCAMVTHRARLAHLPVVFVNLVGGNDGIIFDGASLVVDQHGETILQAPPFEEFIGTVDLDSGVRHERCLTGDDIETVHQALVLGIRDYARKNRFERVVIGISGGIDSAVVAALACEAVGPENVLGVMMPSPFSSRGSVEDARELGRRLGMETRLHPISEAFEVLVRELNLKRPTRGGESLAAENLQSRLRGCILMTISNAEGRLLLSTGNKSELALGYCTLYGDTNGGLAVLGDVLKTEVYALAHHINRERELIPRAIIEKRPSAELAPDQFDDQSLPPYDKLDPILKLYFEQRATPEEIIAAGNDARLVYDVLNRVESPANEFKRRQLPPTLIISRNAIGIGRRRPVTHRYRRVME</sequence>
<protein>
    <recommendedName>
        <fullName evidence="7 8">Glutamine-dependent NAD(+) synthetase</fullName>
        <ecNumber evidence="7 8">6.3.5.1</ecNumber>
    </recommendedName>
    <alternativeName>
        <fullName evidence="7 8">NAD(+) synthase [glutamine-hydrolyzing]</fullName>
    </alternativeName>
</protein>
<feature type="binding site" evidence="7">
    <location>
        <position position="378"/>
    </location>
    <ligand>
        <name>deamido-NAD(+)</name>
        <dbReference type="ChEBI" id="CHEBI:58437"/>
        <note>ligand shared between two neighboring subunits</note>
    </ligand>
</feature>
<feature type="domain" description="CN hydrolase" evidence="10">
    <location>
        <begin position="1"/>
        <end position="255"/>
    </location>
</feature>
<dbReference type="OrthoDB" id="9803818at2"/>
<dbReference type="PROSITE" id="PS50263">
    <property type="entry name" value="CN_HYDROLASE"/>
    <property type="match status" value="1"/>
</dbReference>
<dbReference type="InterPro" id="IPR022310">
    <property type="entry name" value="NAD/GMP_synthase"/>
</dbReference>
<evidence type="ECO:0000256" key="4">
    <source>
        <dbReference type="ARBA" id="ARBA00022741"/>
    </source>
</evidence>
<name>A0A0B6WZ45_9BACT</name>
<keyword evidence="5 7" id="KW-0067">ATP-binding</keyword>
<feature type="binding site" evidence="7">
    <location>
        <position position="402"/>
    </location>
    <ligand>
        <name>ATP</name>
        <dbReference type="ChEBI" id="CHEBI:30616"/>
    </ligand>
</feature>
<evidence type="ECO:0000256" key="6">
    <source>
        <dbReference type="ARBA" id="ARBA00023027"/>
    </source>
</evidence>
<reference evidence="11 12" key="1">
    <citation type="submission" date="2013-12" db="EMBL/GenBank/DDBJ databases">
        <authorList>
            <person name="Stott M."/>
        </authorList>
    </citation>
    <scope>NUCLEOTIDE SEQUENCE [LARGE SCALE GENOMIC DNA]</scope>
    <source>
        <strain evidence="11 12">K22</strain>
    </source>
</reference>
<dbReference type="GO" id="GO:0005524">
    <property type="term" value="F:ATP binding"/>
    <property type="evidence" value="ECO:0007669"/>
    <property type="project" value="UniProtKB-UniRule"/>
</dbReference>
<feature type="binding site" evidence="7">
    <location>
        <position position="407"/>
    </location>
    <ligand>
        <name>deamido-NAD(+)</name>
        <dbReference type="ChEBI" id="CHEBI:58437"/>
        <note>ligand shared between two neighboring subunits</note>
    </ligand>
</feature>
<dbReference type="GO" id="GO:0005737">
    <property type="term" value="C:cytoplasm"/>
    <property type="evidence" value="ECO:0007669"/>
    <property type="project" value="InterPro"/>
</dbReference>
<dbReference type="Gene3D" id="3.60.110.10">
    <property type="entry name" value="Carbon-nitrogen hydrolase"/>
    <property type="match status" value="1"/>
</dbReference>
<dbReference type="InterPro" id="IPR003694">
    <property type="entry name" value="NAD_synthase"/>
</dbReference>
<dbReference type="RefSeq" id="WP_041978934.1">
    <property type="nucleotide sequence ID" value="NZ_CBXV010000008.1"/>
</dbReference>
<evidence type="ECO:0000256" key="5">
    <source>
        <dbReference type="ARBA" id="ARBA00022840"/>
    </source>
</evidence>
<dbReference type="STRING" id="454194.PYK22_02559"/>
<dbReference type="GO" id="GO:0009435">
    <property type="term" value="P:NAD+ biosynthetic process"/>
    <property type="evidence" value="ECO:0007669"/>
    <property type="project" value="UniProtKB-UniRule"/>
</dbReference>
<evidence type="ECO:0000256" key="7">
    <source>
        <dbReference type="HAMAP-Rule" id="MF_02090"/>
    </source>
</evidence>
<feature type="binding site" evidence="7">
    <location>
        <position position="185"/>
    </location>
    <ligand>
        <name>L-glutamine</name>
        <dbReference type="ChEBI" id="CHEBI:58359"/>
    </ligand>
</feature>
<organism evidence="11 12">
    <name type="scientific">Pyrinomonas methylaliphatogenes</name>
    <dbReference type="NCBI Taxonomy" id="454194"/>
    <lineage>
        <taxon>Bacteria</taxon>
        <taxon>Pseudomonadati</taxon>
        <taxon>Acidobacteriota</taxon>
        <taxon>Blastocatellia</taxon>
        <taxon>Blastocatellales</taxon>
        <taxon>Pyrinomonadaceae</taxon>
        <taxon>Pyrinomonas</taxon>
    </lineage>
</organism>
<dbReference type="SUPFAM" id="SSF56317">
    <property type="entry name" value="Carbon-nitrogen hydrolase"/>
    <property type="match status" value="1"/>
</dbReference>
<dbReference type="Proteomes" id="UP000031518">
    <property type="component" value="Unassembled WGS sequence"/>
</dbReference>
<dbReference type="InterPro" id="IPR003010">
    <property type="entry name" value="C-N_Hydrolase"/>
</dbReference>
<comment type="similarity">
    <text evidence="9">Belongs to the NAD synthetase family.</text>
</comment>
<keyword evidence="3 7" id="KW-0436">Ligase</keyword>
<dbReference type="EMBL" id="CBXV010000008">
    <property type="protein sequence ID" value="CDM66528.1"/>
    <property type="molecule type" value="Genomic_DNA"/>
</dbReference>
<dbReference type="FunFam" id="3.40.50.620:FF:000106">
    <property type="entry name" value="Glutamine-dependent NAD(+) synthetase"/>
    <property type="match status" value="1"/>
</dbReference>
<dbReference type="NCBIfam" id="NF010588">
    <property type="entry name" value="PRK13981.1"/>
    <property type="match status" value="1"/>
</dbReference>
<evidence type="ECO:0000313" key="11">
    <source>
        <dbReference type="EMBL" id="CDM66528.1"/>
    </source>
</evidence>
<dbReference type="PANTHER" id="PTHR23090">
    <property type="entry name" value="NH 3 /GLUTAMINE-DEPENDENT NAD + SYNTHETASE"/>
    <property type="match status" value="1"/>
</dbReference>
<evidence type="ECO:0000256" key="1">
    <source>
        <dbReference type="ARBA" id="ARBA00005188"/>
    </source>
</evidence>
<dbReference type="NCBIfam" id="TIGR00552">
    <property type="entry name" value="nadE"/>
    <property type="match status" value="1"/>
</dbReference>
<proteinExistence type="inferred from homology"/>
<feature type="binding site" evidence="7">
    <location>
        <begin position="294"/>
        <end position="301"/>
    </location>
    <ligand>
        <name>ATP</name>
        <dbReference type="ChEBI" id="CHEBI:30616"/>
    </ligand>
</feature>
<dbReference type="Gene3D" id="3.40.50.620">
    <property type="entry name" value="HUPs"/>
    <property type="match status" value="1"/>
</dbReference>
<evidence type="ECO:0000256" key="9">
    <source>
        <dbReference type="RuleBase" id="RU003811"/>
    </source>
</evidence>
<dbReference type="HAMAP" id="MF_02090">
    <property type="entry name" value="NadE_glutamine_dep"/>
    <property type="match status" value="1"/>
</dbReference>
<evidence type="ECO:0000259" key="10">
    <source>
        <dbReference type="PROSITE" id="PS50263"/>
    </source>
</evidence>
<keyword evidence="12" id="KW-1185">Reference proteome</keyword>
<comment type="caution">
    <text evidence="7">Lacks conserved residue(s) required for the propagation of feature annotation.</text>
</comment>
<dbReference type="Pfam" id="PF00795">
    <property type="entry name" value="CN_hydrolase"/>
    <property type="match status" value="1"/>
</dbReference>
<dbReference type="EC" id="6.3.5.1" evidence="7 8"/>
<dbReference type="CDD" id="cd07570">
    <property type="entry name" value="GAT_Gln-NAD-synth"/>
    <property type="match status" value="1"/>
</dbReference>
<gene>
    <name evidence="7" type="primary">nadE</name>
    <name evidence="11" type="ORF">PYK22_02559</name>
</gene>
<comment type="similarity">
    <text evidence="2 7 8">In the C-terminal section; belongs to the NAD synthetase family.</text>
</comment>
<dbReference type="GO" id="GO:0008795">
    <property type="term" value="F:NAD+ synthase activity"/>
    <property type="evidence" value="ECO:0007669"/>
    <property type="project" value="UniProtKB-UniRule"/>
</dbReference>
<comment type="catalytic activity">
    <reaction evidence="7 8">
        <text>deamido-NAD(+) + L-glutamine + ATP + H2O = L-glutamate + AMP + diphosphate + NAD(+) + H(+)</text>
        <dbReference type="Rhea" id="RHEA:24384"/>
        <dbReference type="ChEBI" id="CHEBI:15377"/>
        <dbReference type="ChEBI" id="CHEBI:15378"/>
        <dbReference type="ChEBI" id="CHEBI:29985"/>
        <dbReference type="ChEBI" id="CHEBI:30616"/>
        <dbReference type="ChEBI" id="CHEBI:33019"/>
        <dbReference type="ChEBI" id="CHEBI:57540"/>
        <dbReference type="ChEBI" id="CHEBI:58359"/>
        <dbReference type="ChEBI" id="CHEBI:58437"/>
        <dbReference type="ChEBI" id="CHEBI:456215"/>
        <dbReference type="EC" id="6.3.5.1"/>
    </reaction>
</comment>
<feature type="binding site" evidence="7">
    <location>
        <position position="519"/>
    </location>
    <ligand>
        <name>deamido-NAD(+)</name>
        <dbReference type="ChEBI" id="CHEBI:58437"/>
        <note>ligand shared between two neighboring subunits</note>
    </ligand>
</feature>
<dbReference type="PIRSF" id="PIRSF006630">
    <property type="entry name" value="NADS_GAT"/>
    <property type="match status" value="1"/>
</dbReference>
<dbReference type="Pfam" id="PF02540">
    <property type="entry name" value="NAD_synthase"/>
    <property type="match status" value="1"/>
</dbReference>
<evidence type="ECO:0000256" key="3">
    <source>
        <dbReference type="ARBA" id="ARBA00022598"/>
    </source>
</evidence>
<keyword evidence="6 7" id="KW-0520">NAD</keyword>
<feature type="active site" description="For glutaminase activity" evidence="7">
    <location>
        <position position="112"/>
    </location>
</feature>
<comment type="function">
    <text evidence="7">Catalyzes the ATP-dependent amidation of deamido-NAD to form NAD. Uses L-glutamine as a nitrogen source.</text>
</comment>
<dbReference type="PANTHER" id="PTHR23090:SF9">
    <property type="entry name" value="GLUTAMINE-DEPENDENT NAD(+) SYNTHETASE"/>
    <property type="match status" value="1"/>
</dbReference>
<dbReference type="SUPFAM" id="SSF52402">
    <property type="entry name" value="Adenine nucleotide alpha hydrolases-like"/>
    <property type="match status" value="1"/>
</dbReference>
<dbReference type="GO" id="GO:0004359">
    <property type="term" value="F:glutaminase activity"/>
    <property type="evidence" value="ECO:0007669"/>
    <property type="project" value="InterPro"/>
</dbReference>
<dbReference type="CDD" id="cd00553">
    <property type="entry name" value="NAD_synthase"/>
    <property type="match status" value="1"/>
</dbReference>